<name>A0ABN2BWD0_9ACTN</name>
<proteinExistence type="predicted"/>
<feature type="region of interest" description="Disordered" evidence="1">
    <location>
        <begin position="160"/>
        <end position="186"/>
    </location>
</feature>
<feature type="domain" description="Ferritin/DPS" evidence="2">
    <location>
        <begin position="34"/>
        <end position="169"/>
    </location>
</feature>
<evidence type="ECO:0000313" key="3">
    <source>
        <dbReference type="EMBL" id="GAA1548767.1"/>
    </source>
</evidence>
<dbReference type="InterPro" id="IPR008331">
    <property type="entry name" value="Ferritin_DPS_dom"/>
</dbReference>
<dbReference type="SUPFAM" id="SSF47240">
    <property type="entry name" value="Ferritin-like"/>
    <property type="match status" value="1"/>
</dbReference>
<keyword evidence="4" id="KW-1185">Reference proteome</keyword>
<reference evidence="3 4" key="1">
    <citation type="journal article" date="2019" name="Int. J. Syst. Evol. Microbiol.">
        <title>The Global Catalogue of Microorganisms (GCM) 10K type strain sequencing project: providing services to taxonomists for standard genome sequencing and annotation.</title>
        <authorList>
            <consortium name="The Broad Institute Genomics Platform"/>
            <consortium name="The Broad Institute Genome Sequencing Center for Infectious Disease"/>
            <person name="Wu L."/>
            <person name="Ma J."/>
        </authorList>
    </citation>
    <scope>NUCLEOTIDE SEQUENCE [LARGE SCALE GENOMIC DNA]</scope>
    <source>
        <strain evidence="3 4">JCM 15933</strain>
    </source>
</reference>
<organism evidence="3 4">
    <name type="scientific">Dactylosporangium maewongense</name>
    <dbReference type="NCBI Taxonomy" id="634393"/>
    <lineage>
        <taxon>Bacteria</taxon>
        <taxon>Bacillati</taxon>
        <taxon>Actinomycetota</taxon>
        <taxon>Actinomycetes</taxon>
        <taxon>Micromonosporales</taxon>
        <taxon>Micromonosporaceae</taxon>
        <taxon>Dactylosporangium</taxon>
    </lineage>
</organism>
<dbReference type="Pfam" id="PF00210">
    <property type="entry name" value="Ferritin"/>
    <property type="match status" value="1"/>
</dbReference>
<evidence type="ECO:0000259" key="2">
    <source>
        <dbReference type="Pfam" id="PF00210"/>
    </source>
</evidence>
<dbReference type="Gene3D" id="1.20.1260.10">
    <property type="match status" value="1"/>
</dbReference>
<accession>A0ABN2BWD0</accession>
<evidence type="ECO:0000313" key="4">
    <source>
        <dbReference type="Proteomes" id="UP001501470"/>
    </source>
</evidence>
<feature type="compositionally biased region" description="Low complexity" evidence="1">
    <location>
        <begin position="167"/>
        <end position="176"/>
    </location>
</feature>
<dbReference type="InterPro" id="IPR012347">
    <property type="entry name" value="Ferritin-like"/>
</dbReference>
<dbReference type="InterPro" id="IPR009078">
    <property type="entry name" value="Ferritin-like_SF"/>
</dbReference>
<dbReference type="Proteomes" id="UP001501470">
    <property type="component" value="Unassembled WGS sequence"/>
</dbReference>
<evidence type="ECO:0000256" key="1">
    <source>
        <dbReference type="SAM" id="MobiDB-lite"/>
    </source>
</evidence>
<dbReference type="EMBL" id="BAAAQD010000020">
    <property type="protein sequence ID" value="GAA1548767.1"/>
    <property type="molecule type" value="Genomic_DNA"/>
</dbReference>
<protein>
    <submittedName>
        <fullName evidence="3">Bacterioferritin</fullName>
    </submittedName>
</protein>
<gene>
    <name evidence="3" type="ORF">GCM10009827_081400</name>
</gene>
<sequence>MLRTREVRDRALFDLDDGPVTPSNRVDLVATTRLLNVLLASLVVSSLQYEQHAIVVRAPSGRPLAEFLFACADADRGGARLLAARIRQLGFAGEYDPQHLSARSRVAFRTFGDGDLAGIVTQNLVGVRILVQTLQEAVRWIGNDDPTSRRLLERLLEEKETQADELSAQSSQQQAATSRPGVRPGT</sequence>
<comment type="caution">
    <text evidence="3">The sequence shown here is derived from an EMBL/GenBank/DDBJ whole genome shotgun (WGS) entry which is preliminary data.</text>
</comment>